<evidence type="ECO:0000256" key="3">
    <source>
        <dbReference type="ARBA" id="ARBA00022692"/>
    </source>
</evidence>
<dbReference type="EMBL" id="JBHRZH010000023">
    <property type="protein sequence ID" value="MFC3764333.1"/>
    <property type="molecule type" value="Genomic_DNA"/>
</dbReference>
<evidence type="ECO:0000256" key="4">
    <source>
        <dbReference type="ARBA" id="ARBA00022989"/>
    </source>
</evidence>
<dbReference type="CDD" id="cd06261">
    <property type="entry name" value="TM_PBP2"/>
    <property type="match status" value="1"/>
</dbReference>
<feature type="transmembrane region" description="Helical" evidence="6">
    <location>
        <begin position="158"/>
        <end position="182"/>
    </location>
</feature>
<dbReference type="PANTHER" id="PTHR30177">
    <property type="entry name" value="GLYCINE BETAINE/L-PROLINE TRANSPORT SYSTEM PERMEASE PROTEIN PROW"/>
    <property type="match status" value="1"/>
</dbReference>
<accession>A0ABV7YJR7</accession>
<comment type="caution">
    <text evidence="8">The sequence shown here is derived from an EMBL/GenBank/DDBJ whole genome shotgun (WGS) entry which is preliminary data.</text>
</comment>
<feature type="transmembrane region" description="Helical" evidence="6">
    <location>
        <begin position="93"/>
        <end position="117"/>
    </location>
</feature>
<evidence type="ECO:0000313" key="8">
    <source>
        <dbReference type="EMBL" id="MFC3764333.1"/>
    </source>
</evidence>
<feature type="domain" description="ABC transmembrane type-1" evidence="7">
    <location>
        <begin position="25"/>
        <end position="211"/>
    </location>
</feature>
<dbReference type="Gene3D" id="1.10.3720.10">
    <property type="entry name" value="MetI-like"/>
    <property type="match status" value="1"/>
</dbReference>
<evidence type="ECO:0000256" key="6">
    <source>
        <dbReference type="RuleBase" id="RU363032"/>
    </source>
</evidence>
<evidence type="ECO:0000256" key="2">
    <source>
        <dbReference type="ARBA" id="ARBA00022448"/>
    </source>
</evidence>
<keyword evidence="3 6" id="KW-0812">Transmembrane</keyword>
<dbReference type="InterPro" id="IPR035906">
    <property type="entry name" value="MetI-like_sf"/>
</dbReference>
<feature type="transmembrane region" description="Helical" evidence="6">
    <location>
        <begin position="194"/>
        <end position="219"/>
    </location>
</feature>
<dbReference type="PANTHER" id="PTHR30177:SF33">
    <property type="entry name" value="POSSIBLE OSMOPROTECTANT (GLYCINE BETAINE_CARNITINE_CHOLINE_L-PROLINE) TRANSPORT INTEGRAL MEMBRANE PROTEIN ABC TRANSPORTER PROZ"/>
    <property type="match status" value="1"/>
</dbReference>
<gene>
    <name evidence="8" type="ORF">ACFOUW_26085</name>
</gene>
<dbReference type="PROSITE" id="PS50928">
    <property type="entry name" value="ABC_TM1"/>
    <property type="match status" value="1"/>
</dbReference>
<dbReference type="RefSeq" id="WP_205115309.1">
    <property type="nucleotide sequence ID" value="NZ_JAFBCM010000001.1"/>
</dbReference>
<comment type="similarity">
    <text evidence="6">Belongs to the binding-protein-dependent transport system permease family.</text>
</comment>
<keyword evidence="9" id="KW-1185">Reference proteome</keyword>
<dbReference type="InterPro" id="IPR051204">
    <property type="entry name" value="ABC_transp_perm/SBD"/>
</dbReference>
<sequence length="251" mass="26261">MITGFFDWLRDPVNWSGIDGIPNRLIEHIGYSVLALILAAAIGIPLGLYIGHTGKGKFLVAGLANAFRALPTLGLVILAAIIVGPLLPGDAAYLVPSIFVLVVLAVPPILATTYAGVEGVDEAARDAAYGMGMTGGQVLFKIETPCALPLMMSGIRSAMLQIVSTATIAAVVSLGGLGRFVLDGLANQQYQVMLGGAILVALLAVAFELVLAFVQWLLVPRGLSKRTGRRDLVAETAAESDVKEEELVAAR</sequence>
<reference evidence="9" key="1">
    <citation type="journal article" date="2019" name="Int. J. Syst. Evol. Microbiol.">
        <title>The Global Catalogue of Microorganisms (GCM) 10K type strain sequencing project: providing services to taxonomists for standard genome sequencing and annotation.</title>
        <authorList>
            <consortium name="The Broad Institute Genomics Platform"/>
            <consortium name="The Broad Institute Genome Sequencing Center for Infectious Disease"/>
            <person name="Wu L."/>
            <person name="Ma J."/>
        </authorList>
    </citation>
    <scope>NUCLEOTIDE SEQUENCE [LARGE SCALE GENOMIC DNA]</scope>
    <source>
        <strain evidence="9">CGMCC 4.7241</strain>
    </source>
</reference>
<evidence type="ECO:0000256" key="5">
    <source>
        <dbReference type="ARBA" id="ARBA00023136"/>
    </source>
</evidence>
<protein>
    <submittedName>
        <fullName evidence="8">ABC transporter permease</fullName>
    </submittedName>
</protein>
<keyword evidence="5 6" id="KW-0472">Membrane</keyword>
<evidence type="ECO:0000313" key="9">
    <source>
        <dbReference type="Proteomes" id="UP001595699"/>
    </source>
</evidence>
<proteinExistence type="inferred from homology"/>
<dbReference type="Pfam" id="PF00528">
    <property type="entry name" value="BPD_transp_1"/>
    <property type="match status" value="1"/>
</dbReference>
<evidence type="ECO:0000259" key="7">
    <source>
        <dbReference type="PROSITE" id="PS50928"/>
    </source>
</evidence>
<keyword evidence="2 6" id="KW-0813">Transport</keyword>
<organism evidence="8 9">
    <name type="scientific">Tenggerimyces flavus</name>
    <dbReference type="NCBI Taxonomy" id="1708749"/>
    <lineage>
        <taxon>Bacteria</taxon>
        <taxon>Bacillati</taxon>
        <taxon>Actinomycetota</taxon>
        <taxon>Actinomycetes</taxon>
        <taxon>Propionibacteriales</taxon>
        <taxon>Nocardioidaceae</taxon>
        <taxon>Tenggerimyces</taxon>
    </lineage>
</organism>
<name>A0ABV7YJR7_9ACTN</name>
<dbReference type="Proteomes" id="UP001595699">
    <property type="component" value="Unassembled WGS sequence"/>
</dbReference>
<dbReference type="InterPro" id="IPR000515">
    <property type="entry name" value="MetI-like"/>
</dbReference>
<keyword evidence="4 6" id="KW-1133">Transmembrane helix</keyword>
<feature type="transmembrane region" description="Helical" evidence="6">
    <location>
        <begin position="29"/>
        <end position="51"/>
    </location>
</feature>
<comment type="subcellular location">
    <subcellularLocation>
        <location evidence="6">Cell membrane</location>
        <topology evidence="6">Multi-pass membrane protein</topology>
    </subcellularLocation>
    <subcellularLocation>
        <location evidence="1">Membrane</location>
        <topology evidence="1">Multi-pass membrane protein</topology>
    </subcellularLocation>
</comment>
<feature type="transmembrane region" description="Helical" evidence="6">
    <location>
        <begin position="58"/>
        <end position="87"/>
    </location>
</feature>
<dbReference type="SUPFAM" id="SSF161098">
    <property type="entry name" value="MetI-like"/>
    <property type="match status" value="1"/>
</dbReference>
<evidence type="ECO:0000256" key="1">
    <source>
        <dbReference type="ARBA" id="ARBA00004141"/>
    </source>
</evidence>